<dbReference type="RefSeq" id="WP_128356305.1">
    <property type="nucleotide sequence ID" value="NZ_CP022987.1"/>
</dbReference>
<reference evidence="1 2" key="1">
    <citation type="submission" date="2017-08" db="EMBL/GenBank/DDBJ databases">
        <authorList>
            <person name="Park S.-J."/>
            <person name="Kim H."/>
        </authorList>
    </citation>
    <scope>NUCLEOTIDE SEQUENCE [LARGE SCALE GENOMIC DNA]</scope>
    <source>
        <strain evidence="2">ye3</strain>
    </source>
</reference>
<dbReference type="KEGG" id="pus:CKA81_16675"/>
<accession>A0A410GG96</accession>
<evidence type="ECO:0000313" key="2">
    <source>
        <dbReference type="Proteomes" id="UP000283474"/>
    </source>
</evidence>
<gene>
    <name evidence="1" type="ORF">CKA81_16675</name>
</gene>
<dbReference type="AlphaFoldDB" id="A0A410GG96"/>
<sequence>MANSLFGKLVPAGNLPVNTGQRVRQQSSWVERATRVVRKLDRRAQGYFAALAEARRRPWDDTRM</sequence>
<dbReference type="EMBL" id="CP022987">
    <property type="protein sequence ID" value="QAA95314.1"/>
    <property type="molecule type" value="Genomic_DNA"/>
</dbReference>
<dbReference type="Proteomes" id="UP000283474">
    <property type="component" value="Chromosome"/>
</dbReference>
<proteinExistence type="predicted"/>
<name>A0A410GG96_9BURK</name>
<protein>
    <submittedName>
        <fullName evidence="1">Uncharacterized protein</fullName>
    </submittedName>
</protein>
<evidence type="ECO:0000313" key="1">
    <source>
        <dbReference type="EMBL" id="QAA95314.1"/>
    </source>
</evidence>
<keyword evidence="2" id="KW-1185">Reference proteome</keyword>
<organism evidence="1 2">
    <name type="scientific">Pollutimonas thiosulfatoxidans</name>
    <dbReference type="NCBI Taxonomy" id="2028345"/>
    <lineage>
        <taxon>Bacteria</taxon>
        <taxon>Pseudomonadati</taxon>
        <taxon>Pseudomonadota</taxon>
        <taxon>Betaproteobacteria</taxon>
        <taxon>Burkholderiales</taxon>
        <taxon>Alcaligenaceae</taxon>
        <taxon>Pollutimonas</taxon>
    </lineage>
</organism>